<dbReference type="InParanoid" id="A0A0C2RUF8"/>
<dbReference type="Proteomes" id="UP000054549">
    <property type="component" value="Unassembled WGS sequence"/>
</dbReference>
<dbReference type="EMBL" id="KN819186">
    <property type="protein sequence ID" value="KIL53870.1"/>
    <property type="molecule type" value="Genomic_DNA"/>
</dbReference>
<keyword evidence="2" id="KW-1185">Reference proteome</keyword>
<sequence>MKRSALRIPPVSHLCNRLQLASSAWDWQALADSGAITQPRRDGGWCFSVPLLPAGWGADGRSLTLRVWLKIAAAALSVPIGIEASRIVKSHATGLILFE</sequence>
<accession>A0A0C2RUF8</accession>
<protein>
    <submittedName>
        <fullName evidence="1">Uncharacterized protein</fullName>
    </submittedName>
</protein>
<gene>
    <name evidence="1" type="ORF">M378DRAFT_19459</name>
</gene>
<name>A0A0C2RUF8_AMAMK</name>
<proteinExistence type="predicted"/>
<evidence type="ECO:0000313" key="1">
    <source>
        <dbReference type="EMBL" id="KIL53870.1"/>
    </source>
</evidence>
<dbReference type="AlphaFoldDB" id="A0A0C2RUF8"/>
<reference evidence="1 2" key="1">
    <citation type="submission" date="2014-04" db="EMBL/GenBank/DDBJ databases">
        <title>Evolutionary Origins and Diversification of the Mycorrhizal Mutualists.</title>
        <authorList>
            <consortium name="DOE Joint Genome Institute"/>
            <consortium name="Mycorrhizal Genomics Consortium"/>
            <person name="Kohler A."/>
            <person name="Kuo A."/>
            <person name="Nagy L.G."/>
            <person name="Floudas D."/>
            <person name="Copeland A."/>
            <person name="Barry K.W."/>
            <person name="Cichocki N."/>
            <person name="Veneault-Fourrey C."/>
            <person name="LaButti K."/>
            <person name="Lindquist E.A."/>
            <person name="Lipzen A."/>
            <person name="Lundell T."/>
            <person name="Morin E."/>
            <person name="Murat C."/>
            <person name="Riley R."/>
            <person name="Ohm R."/>
            <person name="Sun H."/>
            <person name="Tunlid A."/>
            <person name="Henrissat B."/>
            <person name="Grigoriev I.V."/>
            <person name="Hibbett D.S."/>
            <person name="Martin F."/>
        </authorList>
    </citation>
    <scope>NUCLEOTIDE SEQUENCE [LARGE SCALE GENOMIC DNA]</scope>
    <source>
        <strain evidence="1 2">Koide BX008</strain>
    </source>
</reference>
<dbReference type="HOGENOM" id="CLU_2319824_0_0_1"/>
<organism evidence="1 2">
    <name type="scientific">Amanita muscaria (strain Koide BX008)</name>
    <dbReference type="NCBI Taxonomy" id="946122"/>
    <lineage>
        <taxon>Eukaryota</taxon>
        <taxon>Fungi</taxon>
        <taxon>Dikarya</taxon>
        <taxon>Basidiomycota</taxon>
        <taxon>Agaricomycotina</taxon>
        <taxon>Agaricomycetes</taxon>
        <taxon>Agaricomycetidae</taxon>
        <taxon>Agaricales</taxon>
        <taxon>Pluteineae</taxon>
        <taxon>Amanitaceae</taxon>
        <taxon>Amanita</taxon>
    </lineage>
</organism>
<evidence type="ECO:0000313" key="2">
    <source>
        <dbReference type="Proteomes" id="UP000054549"/>
    </source>
</evidence>